<gene>
    <name evidence="2" type="ORF">IW261DRAFT_1592447</name>
</gene>
<feature type="region of interest" description="Disordered" evidence="1">
    <location>
        <begin position="179"/>
        <end position="255"/>
    </location>
</feature>
<evidence type="ECO:0000256" key="1">
    <source>
        <dbReference type="SAM" id="MobiDB-lite"/>
    </source>
</evidence>
<feature type="compositionally biased region" description="Pro residues" evidence="1">
    <location>
        <begin position="226"/>
        <end position="239"/>
    </location>
</feature>
<dbReference type="EMBL" id="JAUEPR010000007">
    <property type="protein sequence ID" value="KAK0482760.1"/>
    <property type="molecule type" value="Genomic_DNA"/>
</dbReference>
<sequence length="255" mass="28762">MCWAGTLKIWIVDMDFYCYRLASFHESLSYEPRINYDPLGFGQLLAATVALEPIYAVCVLTWKRRVDISAYLRQLPSSMWNGIVFIVTGHRNPWRTVRAPSLDFSVVPSPFLENKPRKFISADSFALSDTTNSPMRTPIVTPYHSYSPNQALSEVIHAKHHSYNATELPSLLAGASLSPDSTAYMPRPHRPLPSPRQTPETRHTRYSSGSYFPAVEVFPTFDNPSNMPPPTPYAPLSPPHRPETSSSAPYDPPWH</sequence>
<evidence type="ECO:0000313" key="3">
    <source>
        <dbReference type="Proteomes" id="UP001175227"/>
    </source>
</evidence>
<evidence type="ECO:0000313" key="2">
    <source>
        <dbReference type="EMBL" id="KAK0482760.1"/>
    </source>
</evidence>
<comment type="caution">
    <text evidence="2">The sequence shown here is derived from an EMBL/GenBank/DDBJ whole genome shotgun (WGS) entry which is preliminary data.</text>
</comment>
<proteinExistence type="predicted"/>
<reference evidence="2" key="1">
    <citation type="submission" date="2023-06" db="EMBL/GenBank/DDBJ databases">
        <authorList>
            <consortium name="Lawrence Berkeley National Laboratory"/>
            <person name="Ahrendt S."/>
            <person name="Sahu N."/>
            <person name="Indic B."/>
            <person name="Wong-Bajracharya J."/>
            <person name="Merenyi Z."/>
            <person name="Ke H.-M."/>
            <person name="Monk M."/>
            <person name="Kocsube S."/>
            <person name="Drula E."/>
            <person name="Lipzen A."/>
            <person name="Balint B."/>
            <person name="Henrissat B."/>
            <person name="Andreopoulos B."/>
            <person name="Martin F.M."/>
            <person name="Harder C.B."/>
            <person name="Rigling D."/>
            <person name="Ford K.L."/>
            <person name="Foster G.D."/>
            <person name="Pangilinan J."/>
            <person name="Papanicolaou A."/>
            <person name="Barry K."/>
            <person name="LaButti K."/>
            <person name="Viragh M."/>
            <person name="Koriabine M."/>
            <person name="Yan M."/>
            <person name="Riley R."/>
            <person name="Champramary S."/>
            <person name="Plett K.L."/>
            <person name="Tsai I.J."/>
            <person name="Slot J."/>
            <person name="Sipos G."/>
            <person name="Plett J."/>
            <person name="Nagy L.G."/>
            <person name="Grigoriev I.V."/>
        </authorList>
    </citation>
    <scope>NUCLEOTIDE SEQUENCE</scope>
    <source>
        <strain evidence="2">ICMP 16352</strain>
    </source>
</reference>
<accession>A0AA39UKN5</accession>
<protein>
    <submittedName>
        <fullName evidence="2">Uncharacterized protein</fullName>
    </submittedName>
</protein>
<organism evidence="2 3">
    <name type="scientific">Armillaria novae-zelandiae</name>
    <dbReference type="NCBI Taxonomy" id="153914"/>
    <lineage>
        <taxon>Eukaryota</taxon>
        <taxon>Fungi</taxon>
        <taxon>Dikarya</taxon>
        <taxon>Basidiomycota</taxon>
        <taxon>Agaricomycotina</taxon>
        <taxon>Agaricomycetes</taxon>
        <taxon>Agaricomycetidae</taxon>
        <taxon>Agaricales</taxon>
        <taxon>Marasmiineae</taxon>
        <taxon>Physalacriaceae</taxon>
        <taxon>Armillaria</taxon>
    </lineage>
</organism>
<keyword evidence="3" id="KW-1185">Reference proteome</keyword>
<dbReference type="Proteomes" id="UP001175227">
    <property type="component" value="Unassembled WGS sequence"/>
</dbReference>
<name>A0AA39UKN5_9AGAR</name>
<dbReference type="AlphaFoldDB" id="A0AA39UKN5"/>